<protein>
    <submittedName>
        <fullName evidence="2">Helix-turn-helix domain-containing protein</fullName>
    </submittedName>
</protein>
<dbReference type="PANTHER" id="PTHR33744">
    <property type="entry name" value="CARBOHYDRATE DIACID REGULATOR"/>
    <property type="match status" value="1"/>
</dbReference>
<evidence type="ECO:0000313" key="2">
    <source>
        <dbReference type="EMBL" id="MEL3971794.1"/>
    </source>
</evidence>
<dbReference type="Proteomes" id="UP001389717">
    <property type="component" value="Unassembled WGS sequence"/>
</dbReference>
<dbReference type="Pfam" id="PF13556">
    <property type="entry name" value="HTH_30"/>
    <property type="match status" value="1"/>
</dbReference>
<reference evidence="2 3" key="1">
    <citation type="submission" date="2024-04" db="EMBL/GenBank/DDBJ databases">
        <title>Bacillus oryzaecorticis sp. nov., a moderately halophilic bacterium isolated from rice husks.</title>
        <authorList>
            <person name="Zhu H.-S."/>
        </authorList>
    </citation>
    <scope>NUCLEOTIDE SEQUENCE [LARGE SCALE GENOMIC DNA]</scope>
    <source>
        <strain evidence="2 3">ZC255</strain>
    </source>
</reference>
<feature type="domain" description="PucR C-terminal helix-turn-helix" evidence="1">
    <location>
        <begin position="237"/>
        <end position="293"/>
    </location>
</feature>
<dbReference type="InterPro" id="IPR051448">
    <property type="entry name" value="CdaR-like_regulators"/>
</dbReference>
<dbReference type="EMBL" id="JBBYAF010000008">
    <property type="protein sequence ID" value="MEL3971794.1"/>
    <property type="molecule type" value="Genomic_DNA"/>
</dbReference>
<evidence type="ECO:0000313" key="3">
    <source>
        <dbReference type="Proteomes" id="UP001389717"/>
    </source>
</evidence>
<gene>
    <name evidence="2" type="ORF">AAEO50_05810</name>
</gene>
<comment type="caution">
    <text evidence="2">The sequence shown here is derived from an EMBL/GenBank/DDBJ whole genome shotgun (WGS) entry which is preliminary data.</text>
</comment>
<dbReference type="SUPFAM" id="SSF46689">
    <property type="entry name" value="Homeodomain-like"/>
    <property type="match status" value="1"/>
</dbReference>
<keyword evidence="3" id="KW-1185">Reference proteome</keyword>
<dbReference type="InterPro" id="IPR009057">
    <property type="entry name" value="Homeodomain-like_sf"/>
</dbReference>
<dbReference type="RefSeq" id="WP_341981449.1">
    <property type="nucleotide sequence ID" value="NZ_JBBYAF010000008.1"/>
</dbReference>
<evidence type="ECO:0000259" key="1">
    <source>
        <dbReference type="Pfam" id="PF13556"/>
    </source>
</evidence>
<dbReference type="Gene3D" id="1.10.10.2840">
    <property type="entry name" value="PucR C-terminal helix-turn-helix domain"/>
    <property type="match status" value="1"/>
</dbReference>
<name>A0ABU9K9A7_9BACI</name>
<dbReference type="InterPro" id="IPR042070">
    <property type="entry name" value="PucR_C-HTH_sf"/>
</dbReference>
<proteinExistence type="predicted"/>
<accession>A0ABU9K9A7</accession>
<organism evidence="2 3">
    <name type="scientific">Rossellomorea oryzaecorticis</name>
    <dbReference type="NCBI Taxonomy" id="1396505"/>
    <lineage>
        <taxon>Bacteria</taxon>
        <taxon>Bacillati</taxon>
        <taxon>Bacillota</taxon>
        <taxon>Bacilli</taxon>
        <taxon>Bacillales</taxon>
        <taxon>Bacillaceae</taxon>
        <taxon>Rossellomorea</taxon>
    </lineage>
</organism>
<dbReference type="InterPro" id="IPR025736">
    <property type="entry name" value="PucR_C-HTH_dom"/>
</dbReference>
<sequence length="304" mass="35863">MLTSLLLKYPNATVQKHYPSELNSVKIWFTEENQDEFLGIPASDITQEEIELLRCLFIELTNEIRLLNESPLSNEWFEFLYKEGQVPSHTENEYRVIQFTMHNQAELNLMKEAFKHLLPLHTVLVLRNENKGLIVEEKNDLNLDEEQLRSISHVIESDFFVSLSFFIGQFQPVNRDFLKSFQYESEMFSFSDTNHRSNYIQSVVTTLPSFMLEHLPIEWKEQIFSKTTQVFTEDTELIHTVRAFLENQSNISQTAKKLFMHRNSVQYRIEKFIEKTTIDIKTFQGALLTYLAVLEFESDNLPKK</sequence>
<dbReference type="PANTHER" id="PTHR33744:SF15">
    <property type="entry name" value="CARBOHYDRATE DIACID REGULATOR"/>
    <property type="match status" value="1"/>
</dbReference>